<dbReference type="InterPro" id="IPR013022">
    <property type="entry name" value="Xyl_isomerase-like_TIM-brl"/>
</dbReference>
<dbReference type="Gene3D" id="3.20.20.150">
    <property type="entry name" value="Divalent-metal-dependent TIM barrel enzymes"/>
    <property type="match status" value="1"/>
</dbReference>
<dbReference type="AlphaFoldDB" id="A0A6J7CRB6"/>
<organism evidence="2">
    <name type="scientific">freshwater metagenome</name>
    <dbReference type="NCBI Taxonomy" id="449393"/>
    <lineage>
        <taxon>unclassified sequences</taxon>
        <taxon>metagenomes</taxon>
        <taxon>ecological metagenomes</taxon>
    </lineage>
</organism>
<name>A0A6J7CRB6_9ZZZZ</name>
<feature type="domain" description="Xylose isomerase-like TIM barrel" evidence="1">
    <location>
        <begin position="32"/>
        <end position="277"/>
    </location>
</feature>
<evidence type="ECO:0000259" key="1">
    <source>
        <dbReference type="Pfam" id="PF01261"/>
    </source>
</evidence>
<gene>
    <name evidence="2" type="ORF">UFOPK3423_00224</name>
</gene>
<dbReference type="PANTHER" id="PTHR12110:SF21">
    <property type="entry name" value="XYLOSE ISOMERASE-LIKE TIM BARREL DOMAIN-CONTAINING PROTEIN"/>
    <property type="match status" value="1"/>
</dbReference>
<dbReference type="SUPFAM" id="SSF51658">
    <property type="entry name" value="Xylose isomerase-like"/>
    <property type="match status" value="1"/>
</dbReference>
<dbReference type="InterPro" id="IPR036237">
    <property type="entry name" value="Xyl_isomerase-like_sf"/>
</dbReference>
<evidence type="ECO:0000313" key="2">
    <source>
        <dbReference type="EMBL" id="CAB4860937.1"/>
    </source>
</evidence>
<reference evidence="2" key="1">
    <citation type="submission" date="2020-05" db="EMBL/GenBank/DDBJ databases">
        <authorList>
            <person name="Chiriac C."/>
            <person name="Salcher M."/>
            <person name="Ghai R."/>
            <person name="Kavagutti S V."/>
        </authorList>
    </citation>
    <scope>NUCLEOTIDE SEQUENCE</scope>
</reference>
<dbReference type="Pfam" id="PF01261">
    <property type="entry name" value="AP_endonuc_2"/>
    <property type="match status" value="1"/>
</dbReference>
<protein>
    <submittedName>
        <fullName evidence="2">Unannotated protein</fullName>
    </submittedName>
</protein>
<dbReference type="EMBL" id="CAFBLQ010000014">
    <property type="protein sequence ID" value="CAB4860937.1"/>
    <property type="molecule type" value="Genomic_DNA"/>
</dbReference>
<proteinExistence type="predicted"/>
<dbReference type="InterPro" id="IPR050312">
    <property type="entry name" value="IolE/XylAMocC-like"/>
</dbReference>
<sequence length="300" mass="32242">MSEIRDVSGTRGIAGRLGLNVPREVWPAASTVAAIADAGFDWIQMHAPSRAVLVDVPTMRAQACRLRALLKPFGLRLVVHAPDTLSVGVPEEDRVFVGLLEYASLAGAELLAYHGLNFFADEALARVAQEEMALRRFLPLAGYAGVRVAIENCAPLHHGPLRLSNDPIAVRDLVRRLGSPAAGMLLDLGHLNITSDIRDEDPVEIAAACAADVLLFHVHDNYGLYAQAGDPARATTPRLDLHLAPGAGTVPWALLAPMLTAHRAPLLLEVRPQHRPPLKELSRRTQELCSSLEAGIPVAA</sequence>
<accession>A0A6J7CRB6</accession>
<dbReference type="PANTHER" id="PTHR12110">
    <property type="entry name" value="HYDROXYPYRUVATE ISOMERASE"/>
    <property type="match status" value="1"/>
</dbReference>